<feature type="transmembrane region" description="Helical" evidence="1">
    <location>
        <begin position="95"/>
        <end position="114"/>
    </location>
</feature>
<evidence type="ECO:0008006" key="4">
    <source>
        <dbReference type="Google" id="ProtNLM"/>
    </source>
</evidence>
<dbReference type="Proteomes" id="UP001500742">
    <property type="component" value="Unassembled WGS sequence"/>
</dbReference>
<comment type="caution">
    <text evidence="2">The sequence shown here is derived from an EMBL/GenBank/DDBJ whole genome shotgun (WGS) entry which is preliminary data.</text>
</comment>
<proteinExistence type="predicted"/>
<protein>
    <recommendedName>
        <fullName evidence="4">DoxX family protein</fullName>
    </recommendedName>
</protein>
<keyword evidence="3" id="KW-1185">Reference proteome</keyword>
<reference evidence="3" key="1">
    <citation type="journal article" date="2019" name="Int. J. Syst. Evol. Microbiol.">
        <title>The Global Catalogue of Microorganisms (GCM) 10K type strain sequencing project: providing services to taxonomists for standard genome sequencing and annotation.</title>
        <authorList>
            <consortium name="The Broad Institute Genomics Platform"/>
            <consortium name="The Broad Institute Genome Sequencing Center for Infectious Disease"/>
            <person name="Wu L."/>
            <person name="Ma J."/>
        </authorList>
    </citation>
    <scope>NUCLEOTIDE SEQUENCE [LARGE SCALE GENOMIC DNA]</scope>
    <source>
        <strain evidence="3">JCM 16601</strain>
    </source>
</reference>
<dbReference type="RefSeq" id="WP_259087931.1">
    <property type="nucleotide sequence ID" value="NZ_BAAAZC010000019.1"/>
</dbReference>
<name>A0ABP7PZF5_9SPHI</name>
<organism evidence="2 3">
    <name type="scientific">Mucilaginibacter dorajii</name>
    <dbReference type="NCBI Taxonomy" id="692994"/>
    <lineage>
        <taxon>Bacteria</taxon>
        <taxon>Pseudomonadati</taxon>
        <taxon>Bacteroidota</taxon>
        <taxon>Sphingobacteriia</taxon>
        <taxon>Sphingobacteriales</taxon>
        <taxon>Sphingobacteriaceae</taxon>
        <taxon>Mucilaginibacter</taxon>
    </lineage>
</organism>
<dbReference type="EMBL" id="BAAAZC010000019">
    <property type="protein sequence ID" value="GAA3973911.1"/>
    <property type="molecule type" value="Genomic_DNA"/>
</dbReference>
<keyword evidence="1" id="KW-1133">Transmembrane helix</keyword>
<evidence type="ECO:0000313" key="2">
    <source>
        <dbReference type="EMBL" id="GAA3973911.1"/>
    </source>
</evidence>
<feature type="transmembrane region" description="Helical" evidence="1">
    <location>
        <begin position="46"/>
        <end position="63"/>
    </location>
</feature>
<sequence>MTGFKVFILLFFLFCGYAANNGGGSFAFIEFLAITNIDDYETSERLVLLLTIVAQVAGVFALVTSNNRLMLASVIALSAVVIMVTIASAGALGKVIVVNTCFLLAAIVYVVLHFRKKPHPNPPR</sequence>
<gene>
    <name evidence="2" type="ORF">GCM10022210_25150</name>
</gene>
<keyword evidence="1" id="KW-0812">Transmembrane</keyword>
<evidence type="ECO:0000313" key="3">
    <source>
        <dbReference type="Proteomes" id="UP001500742"/>
    </source>
</evidence>
<evidence type="ECO:0000256" key="1">
    <source>
        <dbReference type="SAM" id="Phobius"/>
    </source>
</evidence>
<feature type="transmembrane region" description="Helical" evidence="1">
    <location>
        <begin position="70"/>
        <end position="89"/>
    </location>
</feature>
<accession>A0ABP7PZF5</accession>
<keyword evidence="1" id="KW-0472">Membrane</keyword>